<gene>
    <name evidence="8" type="ORF">FR698_08430</name>
</gene>
<dbReference type="RefSeq" id="WP_147799761.1">
    <property type="nucleotide sequence ID" value="NZ_VPFL01000010.1"/>
</dbReference>
<comment type="subunit">
    <text evidence="2 5">Homopentamer.</text>
</comment>
<reference evidence="8 9" key="1">
    <citation type="submission" date="2019-08" db="EMBL/GenBank/DDBJ databases">
        <title>Pelomicrobium methylotrophicum gen. nov., sp. nov. a moderately thermophilic, facultatively anaerobic, lithoautotrophic and methylotrophic bacterium isolated from a terrestrial mud volcano.</title>
        <authorList>
            <person name="Slobodkina G.B."/>
            <person name="Merkel A.Y."/>
            <person name="Slobodkin A.I."/>
        </authorList>
    </citation>
    <scope>NUCLEOTIDE SEQUENCE [LARGE SCALE GENOMIC DNA]</scope>
    <source>
        <strain evidence="8 9">SM250</strain>
    </source>
</reference>
<protein>
    <recommendedName>
        <fullName evidence="5">Flagellar hook-associated protein 2</fullName>
        <shortName evidence="5">HAP2</shortName>
    </recommendedName>
    <alternativeName>
        <fullName evidence="5">Flagellar cap protein</fullName>
    </alternativeName>
</protein>
<keyword evidence="8" id="KW-0969">Cilium</keyword>
<dbReference type="PANTHER" id="PTHR30288:SF0">
    <property type="entry name" value="FLAGELLAR HOOK-ASSOCIATED PROTEIN 2"/>
    <property type="match status" value="1"/>
</dbReference>
<feature type="domain" description="Flagellar hook-associated protein 2 C-terminal" evidence="7">
    <location>
        <begin position="238"/>
        <end position="646"/>
    </location>
</feature>
<evidence type="ECO:0000313" key="8">
    <source>
        <dbReference type="EMBL" id="TXF11798.1"/>
    </source>
</evidence>
<dbReference type="FunCoup" id="A0A5C7EU96">
    <property type="interactions" value="47"/>
</dbReference>
<dbReference type="GO" id="GO:0071973">
    <property type="term" value="P:bacterial-type flagellum-dependent cell motility"/>
    <property type="evidence" value="ECO:0007669"/>
    <property type="project" value="TreeGrafter"/>
</dbReference>
<dbReference type="EMBL" id="VPFL01000010">
    <property type="protein sequence ID" value="TXF11798.1"/>
    <property type="molecule type" value="Genomic_DNA"/>
</dbReference>
<dbReference type="Proteomes" id="UP000321201">
    <property type="component" value="Unassembled WGS sequence"/>
</dbReference>
<dbReference type="InterPro" id="IPR003481">
    <property type="entry name" value="FliD_N"/>
</dbReference>
<comment type="caution">
    <text evidence="8">The sequence shown here is derived from an EMBL/GenBank/DDBJ whole genome shotgun (WGS) entry which is preliminary data.</text>
</comment>
<dbReference type="PANTHER" id="PTHR30288">
    <property type="entry name" value="FLAGELLAR CAP/ASSEMBLY PROTEIN FLID"/>
    <property type="match status" value="1"/>
</dbReference>
<dbReference type="InterPro" id="IPR040026">
    <property type="entry name" value="FliD"/>
</dbReference>
<keyword evidence="8" id="KW-0282">Flagellum</keyword>
<comment type="similarity">
    <text evidence="1 5">Belongs to the FliD family.</text>
</comment>
<evidence type="ECO:0000256" key="1">
    <source>
        <dbReference type="ARBA" id="ARBA00009764"/>
    </source>
</evidence>
<evidence type="ECO:0000256" key="5">
    <source>
        <dbReference type="RuleBase" id="RU362066"/>
    </source>
</evidence>
<evidence type="ECO:0000259" key="6">
    <source>
        <dbReference type="Pfam" id="PF02465"/>
    </source>
</evidence>
<sequence length="665" mass="66769">MSLSSPGIGSNLDVNSLIAQLMALERRPLTLLQKREADYQARLSAVGTLKSALSQFQTAVAALAKPSRFAVYTATLSDPQVATATAGKGSVAGVHSLEVTQLAQAQKLVSVAQASTTATIGTGTLTIDFGTISGGSFDPATGKYTGATFTPSGAASKTVTIDAAHASLAGIRDAINEANIGVTASIVNDGSGYRLVLASGTSGAAGSLRIAVSGDAALANLLAHDPAGTQNLSERVTAKDARFTLDGIAITSASNTVTGALEGVTLTLTKTNAGTPATLTIVPDTASIRQGVESFVEAYNKLAKTLKDLGGYDPATGTAGVLQSDGITRLIESRLRSTLSAELVGLSGGYTALYSLGITSTTDGTLQVDTAKLEAAIQADPGGVAGLFAATGKASDSLVRFVSGSALTKPGVYDVSIDRLATRGSVTGSSAANTTIDAGVNDTLTLSVDGITTTITLAAGSYTAAGLAAELQSKINGAAELAAAGVTVSVTESGGVLTVTSNRYGSASTVTLGGGNAQSSLFGTNPTSTAGVDVAGSIGGVAAIGVGRTLTAAAGTAADGLTIEVLGGATGARGTVSYSQGYAYRLERLAADLLDNDGLVAGRSKTLDATIDSLQRRQEEMERRLETVEKRLRAQFVALDAMVASMLKTSSFLQQQLATLPTSSS</sequence>
<accession>A0A5C7EU96</accession>
<evidence type="ECO:0000256" key="4">
    <source>
        <dbReference type="ARBA" id="ARBA00023143"/>
    </source>
</evidence>
<dbReference type="OrthoDB" id="9776025at2"/>
<keyword evidence="8" id="KW-0966">Cell projection</keyword>
<feature type="domain" description="Flagellar hook-associated protein 2 N-terminal" evidence="6">
    <location>
        <begin position="10"/>
        <end position="106"/>
    </location>
</feature>
<dbReference type="InterPro" id="IPR010809">
    <property type="entry name" value="FliD_C"/>
</dbReference>
<evidence type="ECO:0000313" key="9">
    <source>
        <dbReference type="Proteomes" id="UP000321201"/>
    </source>
</evidence>
<keyword evidence="5" id="KW-0964">Secreted</keyword>
<dbReference type="GO" id="GO:0005576">
    <property type="term" value="C:extracellular region"/>
    <property type="evidence" value="ECO:0007669"/>
    <property type="project" value="UniProtKB-SubCell"/>
</dbReference>
<dbReference type="Pfam" id="PF02465">
    <property type="entry name" value="FliD_N"/>
    <property type="match status" value="1"/>
</dbReference>
<dbReference type="GO" id="GO:0009421">
    <property type="term" value="C:bacterial-type flagellum filament cap"/>
    <property type="evidence" value="ECO:0007669"/>
    <property type="project" value="InterPro"/>
</dbReference>
<evidence type="ECO:0000256" key="2">
    <source>
        <dbReference type="ARBA" id="ARBA00011255"/>
    </source>
</evidence>
<feature type="coiled-coil region" evidence="5">
    <location>
        <begin position="604"/>
        <end position="631"/>
    </location>
</feature>
<organism evidence="8 9">
    <name type="scientific">Pelomicrobium methylotrophicum</name>
    <dbReference type="NCBI Taxonomy" id="2602750"/>
    <lineage>
        <taxon>Bacteria</taxon>
        <taxon>Pseudomonadati</taxon>
        <taxon>Pseudomonadota</taxon>
        <taxon>Hydrogenophilia</taxon>
        <taxon>Hydrogenophilia incertae sedis</taxon>
        <taxon>Pelomicrobium</taxon>
    </lineage>
</organism>
<keyword evidence="9" id="KW-1185">Reference proteome</keyword>
<dbReference type="Pfam" id="PF07195">
    <property type="entry name" value="FliD_C"/>
    <property type="match status" value="1"/>
</dbReference>
<keyword evidence="4 5" id="KW-0975">Bacterial flagellum</keyword>
<name>A0A5C7EU96_9PROT</name>
<keyword evidence="3 5" id="KW-0175">Coiled coil</keyword>
<dbReference type="AlphaFoldDB" id="A0A5C7EU96"/>
<evidence type="ECO:0000256" key="3">
    <source>
        <dbReference type="ARBA" id="ARBA00023054"/>
    </source>
</evidence>
<proteinExistence type="inferred from homology"/>
<comment type="subcellular location">
    <subcellularLocation>
        <location evidence="5">Secreted</location>
    </subcellularLocation>
    <subcellularLocation>
        <location evidence="5">Bacterial flagellum</location>
    </subcellularLocation>
</comment>
<dbReference type="GO" id="GO:0009424">
    <property type="term" value="C:bacterial-type flagellum hook"/>
    <property type="evidence" value="ECO:0007669"/>
    <property type="project" value="UniProtKB-UniRule"/>
</dbReference>
<dbReference type="GO" id="GO:0007155">
    <property type="term" value="P:cell adhesion"/>
    <property type="evidence" value="ECO:0007669"/>
    <property type="project" value="InterPro"/>
</dbReference>
<comment type="function">
    <text evidence="5">Required for morphogenesis and for the elongation of the flagellar filament by facilitating polymerization of the flagellin monomers at the tip of growing filament. Forms a capping structure, which prevents flagellin subunits (transported through the central channel of the flagellum) from leaking out without polymerization at the distal end.</text>
</comment>
<dbReference type="InParanoid" id="A0A5C7EU96"/>
<evidence type="ECO:0000259" key="7">
    <source>
        <dbReference type="Pfam" id="PF07195"/>
    </source>
</evidence>